<keyword evidence="2" id="KW-0067">ATP-binding</keyword>
<sequence length="448" mass="52316">MQKLKLLIADMGLENEQNNYYDDKLELRKENYFGRLSEMFIEERLLKNPGIKRLERINFSSNFSYNIQKFKQFLMSDERQICHLIVVKFGKTYSFKNSIYPLATSVASLIQKCIRSPMDVLSAILKTNVILRHFVNANVEDNDNYSLSGLFLKHGDIVKKEKLISKGANADCFFGSLYTLNKSEQVIIKVMYKYNQNELNNICRELHISNLLRQFVSIDSVVPVKSVRIFQAPYIMIYPFMNCGSYPEFARHMRSRLTFIDKINIAQTIARVLSDMHFLGLLHCDIGARNIFVKKEVIRNSKIINCPFLHGYKYYLGDFRESHIGKIKKVNPQKPINIRWLAPEVFKTNELTEATDVFALGITLYEIFTGNIPYFSMSAEEIRIKLLAGHRIRPETHGIELPRKILKLMRRCWRTDVSKRPTMKDVWVELKTIRDDAILKQNCSECNF</sequence>
<dbReference type="InterPro" id="IPR050198">
    <property type="entry name" value="Non-receptor_tyrosine_kinases"/>
</dbReference>
<evidence type="ECO:0000313" key="4">
    <source>
        <dbReference type="EnsemblMetazoa" id="OVOC9434.1"/>
    </source>
</evidence>
<dbReference type="AlphaFoldDB" id="A0A8R1U2L5"/>
<evidence type="ECO:0000256" key="2">
    <source>
        <dbReference type="ARBA" id="ARBA00022840"/>
    </source>
</evidence>
<dbReference type="Pfam" id="PF07714">
    <property type="entry name" value="PK_Tyr_Ser-Thr"/>
    <property type="match status" value="1"/>
</dbReference>
<dbReference type="InterPro" id="IPR011009">
    <property type="entry name" value="Kinase-like_dom_sf"/>
</dbReference>
<organism evidence="4 5">
    <name type="scientific">Onchocerca volvulus</name>
    <dbReference type="NCBI Taxonomy" id="6282"/>
    <lineage>
        <taxon>Eukaryota</taxon>
        <taxon>Metazoa</taxon>
        <taxon>Ecdysozoa</taxon>
        <taxon>Nematoda</taxon>
        <taxon>Chromadorea</taxon>
        <taxon>Rhabditida</taxon>
        <taxon>Spirurina</taxon>
        <taxon>Spiruromorpha</taxon>
        <taxon>Filarioidea</taxon>
        <taxon>Onchocercidae</taxon>
        <taxon>Onchocerca</taxon>
    </lineage>
</organism>
<evidence type="ECO:0000256" key="1">
    <source>
        <dbReference type="ARBA" id="ARBA00022741"/>
    </source>
</evidence>
<proteinExistence type="predicted"/>
<evidence type="ECO:0000259" key="3">
    <source>
        <dbReference type="PROSITE" id="PS50011"/>
    </source>
</evidence>
<feature type="domain" description="Protein kinase" evidence="3">
    <location>
        <begin position="158"/>
        <end position="439"/>
    </location>
</feature>
<protein>
    <submittedName>
        <fullName evidence="4">Protein kinase domain-containing protein</fullName>
    </submittedName>
</protein>
<reference evidence="4" key="2">
    <citation type="submission" date="2022-06" db="UniProtKB">
        <authorList>
            <consortium name="EnsemblMetazoa"/>
        </authorList>
    </citation>
    <scope>IDENTIFICATION</scope>
</reference>
<dbReference type="Gene3D" id="1.10.510.10">
    <property type="entry name" value="Transferase(Phosphotransferase) domain 1"/>
    <property type="match status" value="1"/>
</dbReference>
<dbReference type="SUPFAM" id="SSF56112">
    <property type="entry name" value="Protein kinase-like (PK-like)"/>
    <property type="match status" value="1"/>
</dbReference>
<dbReference type="GO" id="GO:0004672">
    <property type="term" value="F:protein kinase activity"/>
    <property type="evidence" value="ECO:0007669"/>
    <property type="project" value="InterPro"/>
</dbReference>
<accession>A0A8R1U2L5</accession>
<keyword evidence="1" id="KW-0547">Nucleotide-binding</keyword>
<evidence type="ECO:0000313" key="5">
    <source>
        <dbReference type="Proteomes" id="UP000024404"/>
    </source>
</evidence>
<dbReference type="EnsemblMetazoa" id="OVOC9434.1">
    <property type="protein sequence ID" value="OVOC9434.1"/>
    <property type="gene ID" value="WBGene00246243"/>
</dbReference>
<dbReference type="InterPro" id="IPR001245">
    <property type="entry name" value="Ser-Thr/Tyr_kinase_cat_dom"/>
</dbReference>
<keyword evidence="5" id="KW-1185">Reference proteome</keyword>
<name>A0A8R1U2L5_ONCVO</name>
<reference evidence="5" key="1">
    <citation type="submission" date="2013-10" db="EMBL/GenBank/DDBJ databases">
        <title>Genome sequencing of Onchocerca volvulus.</title>
        <authorList>
            <person name="Cotton J."/>
            <person name="Tsai J."/>
            <person name="Stanley E."/>
            <person name="Tracey A."/>
            <person name="Holroyd N."/>
            <person name="Lustigman S."/>
            <person name="Berriman M."/>
        </authorList>
    </citation>
    <scope>NUCLEOTIDE SEQUENCE</scope>
</reference>
<dbReference type="PANTHER" id="PTHR24418">
    <property type="entry name" value="TYROSINE-PROTEIN KINASE"/>
    <property type="match status" value="1"/>
</dbReference>
<dbReference type="PROSITE" id="PS50011">
    <property type="entry name" value="PROTEIN_KINASE_DOM"/>
    <property type="match status" value="1"/>
</dbReference>
<dbReference type="GO" id="GO:0005524">
    <property type="term" value="F:ATP binding"/>
    <property type="evidence" value="ECO:0007669"/>
    <property type="project" value="UniProtKB-KW"/>
</dbReference>
<dbReference type="EMBL" id="CMVM020000270">
    <property type="status" value="NOT_ANNOTATED_CDS"/>
    <property type="molecule type" value="Genomic_DNA"/>
</dbReference>
<dbReference type="Proteomes" id="UP000024404">
    <property type="component" value="Unassembled WGS sequence"/>
</dbReference>
<dbReference type="InterPro" id="IPR000719">
    <property type="entry name" value="Prot_kinase_dom"/>
</dbReference>
<dbReference type="OMA" id="NICRELH"/>